<evidence type="ECO:0000313" key="3">
    <source>
        <dbReference type="Proteomes" id="UP000288028"/>
    </source>
</evidence>
<dbReference type="InterPro" id="IPR014963">
    <property type="entry name" value="UPF0302_N"/>
</dbReference>
<dbReference type="Gene3D" id="4.10.810.10">
    <property type="entry name" value="Virus Scaffolding Protein, Chain A"/>
    <property type="match status" value="1"/>
</dbReference>
<sequence length="182" mass="21766">MIELAEKKRFLNFIIQSVTLKARESYWILNYLINHEIMLNKVVFVEQALHTPRGLVIVDEFEEGPGIEMTKQGLSILDANAIFHEIRMNRKELLYIEIKFKDRFKKTEYLSILEKNEYEPIDEDLQLEILEELETFFTTEDRKFQLNDLEERIDLALEKGNEAEFIELSNRFKQLKKDFISN</sequence>
<dbReference type="Gene3D" id="3.40.1530.30">
    <property type="entry name" value="Uncharacterised family UPF0302, N-terminal domain"/>
    <property type="match status" value="1"/>
</dbReference>
<dbReference type="SMART" id="SM00914">
    <property type="entry name" value="IDEAL"/>
    <property type="match status" value="1"/>
</dbReference>
<reference evidence="2 3" key="1">
    <citation type="submission" date="2017-05" db="EMBL/GenBank/DDBJ databases">
        <title>Vagococcus spp. assemblies.</title>
        <authorList>
            <person name="Gulvik C.A."/>
        </authorList>
    </citation>
    <scope>NUCLEOTIDE SEQUENCE [LARGE SCALE GENOMIC DNA]</scope>
    <source>
        <strain evidence="2 3">SS1714</strain>
    </source>
</reference>
<dbReference type="RefSeq" id="WP_126793185.1">
    <property type="nucleotide sequence ID" value="NZ_CP060720.1"/>
</dbReference>
<accession>A0A430B541</accession>
<dbReference type="GeneID" id="95580701"/>
<gene>
    <name evidence="2" type="ORF">CBF28_06505</name>
</gene>
<dbReference type="InterPro" id="IPR014957">
    <property type="entry name" value="IDEAL_dom"/>
</dbReference>
<organism evidence="2 3">
    <name type="scientific">Vagococcus carniphilus</name>
    <dbReference type="NCBI Taxonomy" id="218144"/>
    <lineage>
        <taxon>Bacteria</taxon>
        <taxon>Bacillati</taxon>
        <taxon>Bacillota</taxon>
        <taxon>Bacilli</taxon>
        <taxon>Lactobacillales</taxon>
        <taxon>Enterococcaceae</taxon>
        <taxon>Vagococcus</taxon>
    </lineage>
</organism>
<keyword evidence="3" id="KW-1185">Reference proteome</keyword>
<dbReference type="OrthoDB" id="2155814at2"/>
<protein>
    <recommendedName>
        <fullName evidence="1">IDEAL domain-containing protein</fullName>
    </recommendedName>
</protein>
<dbReference type="PIRSF" id="PIRSF007165">
    <property type="entry name" value="UCP007165"/>
    <property type="match status" value="1"/>
</dbReference>
<feature type="domain" description="IDEAL" evidence="1">
    <location>
        <begin position="136"/>
        <end position="172"/>
    </location>
</feature>
<comment type="caution">
    <text evidence="2">The sequence shown here is derived from an EMBL/GenBank/DDBJ whole genome shotgun (WGS) entry which is preliminary data.</text>
</comment>
<evidence type="ECO:0000313" key="2">
    <source>
        <dbReference type="EMBL" id="RSU15371.1"/>
    </source>
</evidence>
<dbReference type="Proteomes" id="UP000288028">
    <property type="component" value="Unassembled WGS sequence"/>
</dbReference>
<name>A0A430B541_9ENTE</name>
<dbReference type="AlphaFoldDB" id="A0A430B541"/>
<dbReference type="InterPro" id="IPR038091">
    <property type="entry name" value="UPF0302_N_sf"/>
</dbReference>
<proteinExistence type="predicted"/>
<dbReference type="InterPro" id="IPR027393">
    <property type="entry name" value="Virus_scaffolding_prot_C"/>
</dbReference>
<dbReference type="InterPro" id="IPR011188">
    <property type="entry name" value="UPF0302"/>
</dbReference>
<dbReference type="Pfam" id="PF08864">
    <property type="entry name" value="UPF0302"/>
    <property type="match status" value="1"/>
</dbReference>
<dbReference type="Pfam" id="PF08858">
    <property type="entry name" value="IDEAL"/>
    <property type="match status" value="1"/>
</dbReference>
<evidence type="ECO:0000259" key="1">
    <source>
        <dbReference type="SMART" id="SM00914"/>
    </source>
</evidence>
<dbReference type="EMBL" id="NGKB01000005">
    <property type="protein sequence ID" value="RSU15371.1"/>
    <property type="molecule type" value="Genomic_DNA"/>
</dbReference>